<dbReference type="RefSeq" id="WP_353566054.1">
    <property type="nucleotide sequence ID" value="NZ_BAABRI010000005.1"/>
</dbReference>
<dbReference type="Proteomes" id="UP001476282">
    <property type="component" value="Unassembled WGS sequence"/>
</dbReference>
<dbReference type="Gene3D" id="3.40.33.10">
    <property type="entry name" value="CAP"/>
    <property type="match status" value="1"/>
</dbReference>
<evidence type="ECO:0000313" key="3">
    <source>
        <dbReference type="Proteomes" id="UP001476282"/>
    </source>
</evidence>
<reference evidence="2 3" key="1">
    <citation type="submission" date="2024-02" db="EMBL/GenBank/DDBJ databases">
        <title>Haloferula sargassicola NBRC 104335.</title>
        <authorList>
            <person name="Ichikawa N."/>
            <person name="Katano-Makiyama Y."/>
            <person name="Hidaka K."/>
        </authorList>
    </citation>
    <scope>NUCLEOTIDE SEQUENCE [LARGE SCALE GENOMIC DNA]</scope>
    <source>
        <strain evidence="2 3">NBRC 104335</strain>
    </source>
</reference>
<dbReference type="SUPFAM" id="SSF55797">
    <property type="entry name" value="PR-1-like"/>
    <property type="match status" value="1"/>
</dbReference>
<dbReference type="PANTHER" id="PTHR31157">
    <property type="entry name" value="SCP DOMAIN-CONTAINING PROTEIN"/>
    <property type="match status" value="1"/>
</dbReference>
<dbReference type="InterPro" id="IPR035940">
    <property type="entry name" value="CAP_sf"/>
</dbReference>
<gene>
    <name evidence="2" type="ORF">Hsar01_01126</name>
</gene>
<name>A0ABP9UMJ1_9BACT</name>
<organism evidence="2 3">
    <name type="scientific">Haloferula sargassicola</name>
    <dbReference type="NCBI Taxonomy" id="490096"/>
    <lineage>
        <taxon>Bacteria</taxon>
        <taxon>Pseudomonadati</taxon>
        <taxon>Verrucomicrobiota</taxon>
        <taxon>Verrucomicrobiia</taxon>
        <taxon>Verrucomicrobiales</taxon>
        <taxon>Verrucomicrobiaceae</taxon>
        <taxon>Haloferula</taxon>
    </lineage>
</organism>
<evidence type="ECO:0000259" key="1">
    <source>
        <dbReference type="Pfam" id="PF00188"/>
    </source>
</evidence>
<dbReference type="InterPro" id="IPR014044">
    <property type="entry name" value="CAP_dom"/>
</dbReference>
<keyword evidence="3" id="KW-1185">Reference proteome</keyword>
<accession>A0ABP9UMJ1</accession>
<dbReference type="Pfam" id="PF00188">
    <property type="entry name" value="CAP"/>
    <property type="match status" value="1"/>
</dbReference>
<sequence length="190" mass="20682">MSHNTLTKVVGAGVLVLLASCASDLDTTRVPVSASHAHSAENSSLKNQLHQSINRYRASIGKDALQPNSGLDRLAQEHCEFMAKNRGKFSLGSENISHYGFNGRVLAAQRIYNMESIAENVAGGKVTGDIPGQLTRAWVASKKHSYNLQQDWDCAGLGVVVTDDGMVYATQIFATRNISAMTLPDRFRQF</sequence>
<dbReference type="CDD" id="cd05379">
    <property type="entry name" value="CAP_bacterial"/>
    <property type="match status" value="1"/>
</dbReference>
<dbReference type="EMBL" id="BAABRI010000005">
    <property type="protein sequence ID" value="GAA5481911.1"/>
    <property type="molecule type" value="Genomic_DNA"/>
</dbReference>
<proteinExistence type="predicted"/>
<dbReference type="PANTHER" id="PTHR31157:SF1">
    <property type="entry name" value="SCP DOMAIN-CONTAINING PROTEIN"/>
    <property type="match status" value="1"/>
</dbReference>
<comment type="caution">
    <text evidence="2">The sequence shown here is derived from an EMBL/GenBank/DDBJ whole genome shotgun (WGS) entry which is preliminary data.</text>
</comment>
<evidence type="ECO:0000313" key="2">
    <source>
        <dbReference type="EMBL" id="GAA5481911.1"/>
    </source>
</evidence>
<protein>
    <recommendedName>
        <fullName evidence="1">SCP domain-containing protein</fullName>
    </recommendedName>
</protein>
<feature type="domain" description="SCP" evidence="1">
    <location>
        <begin position="53"/>
        <end position="173"/>
    </location>
</feature>